<organism evidence="1 2">
    <name type="scientific">Panagrolaimus superbus</name>
    <dbReference type="NCBI Taxonomy" id="310955"/>
    <lineage>
        <taxon>Eukaryota</taxon>
        <taxon>Metazoa</taxon>
        <taxon>Ecdysozoa</taxon>
        <taxon>Nematoda</taxon>
        <taxon>Chromadorea</taxon>
        <taxon>Rhabditida</taxon>
        <taxon>Tylenchina</taxon>
        <taxon>Panagrolaimomorpha</taxon>
        <taxon>Panagrolaimoidea</taxon>
        <taxon>Panagrolaimidae</taxon>
        <taxon>Panagrolaimus</taxon>
    </lineage>
</organism>
<keyword evidence="1" id="KW-1185">Reference proteome</keyword>
<sequence>MGMRSSKGFKFTGHIDKYLLIKNGTLFTEESIVDGMPDVKWSLKFNVNSSETDQTGMYLEINTAENVDWIVNFDFGSFARQNTQGSSKGLRKILFYEFTANDLFNSCFLKSYEKIPYTIDAAFSNQSSQKFNTPIICNPVEWGLRLQQNSAEDFEFLVDGETFPVCKFHVLL</sequence>
<proteinExistence type="predicted"/>
<name>A0A914Y542_9BILA</name>
<dbReference type="Proteomes" id="UP000887577">
    <property type="component" value="Unplaced"/>
</dbReference>
<evidence type="ECO:0000313" key="2">
    <source>
        <dbReference type="WBParaSite" id="PSU_v2.g14354.t1"/>
    </source>
</evidence>
<protein>
    <submittedName>
        <fullName evidence="2">Uncharacterized protein</fullName>
    </submittedName>
</protein>
<accession>A0A914Y542</accession>
<dbReference type="AlphaFoldDB" id="A0A914Y542"/>
<dbReference type="WBParaSite" id="PSU_v2.g14354.t1">
    <property type="protein sequence ID" value="PSU_v2.g14354.t1"/>
    <property type="gene ID" value="PSU_v2.g14354"/>
</dbReference>
<evidence type="ECO:0000313" key="1">
    <source>
        <dbReference type="Proteomes" id="UP000887577"/>
    </source>
</evidence>
<reference evidence="2" key="1">
    <citation type="submission" date="2022-11" db="UniProtKB">
        <authorList>
            <consortium name="WormBaseParasite"/>
        </authorList>
    </citation>
    <scope>IDENTIFICATION</scope>
</reference>